<reference evidence="7 8" key="1">
    <citation type="submission" date="2017-08" db="EMBL/GenBank/DDBJ databases">
        <title>Fine stratification of microbial communities through a metagenomic profile of the photic zone.</title>
        <authorList>
            <person name="Haro-Moreno J.M."/>
            <person name="Lopez-Perez M."/>
            <person name="De La Torre J."/>
            <person name="Picazo A."/>
            <person name="Camacho A."/>
            <person name="Rodriguez-Valera F."/>
        </authorList>
    </citation>
    <scope>NUCLEOTIDE SEQUENCE [LARGE SCALE GENOMIC DNA]</scope>
    <source>
        <strain evidence="7">MED-G24</strain>
    </source>
</reference>
<feature type="compositionally biased region" description="Basic and acidic residues" evidence="5">
    <location>
        <begin position="199"/>
        <end position="209"/>
    </location>
</feature>
<evidence type="ECO:0000256" key="2">
    <source>
        <dbReference type="ARBA" id="ARBA00022857"/>
    </source>
</evidence>
<feature type="domain" description="Ketoreductase" evidence="6">
    <location>
        <begin position="7"/>
        <end position="192"/>
    </location>
</feature>
<comment type="caution">
    <text evidence="7">The sequence shown here is derived from an EMBL/GenBank/DDBJ whole genome shotgun (WGS) entry which is preliminary data.</text>
</comment>
<proteinExistence type="inferred from homology"/>
<evidence type="ECO:0000313" key="8">
    <source>
        <dbReference type="Proteomes" id="UP000219327"/>
    </source>
</evidence>
<dbReference type="Proteomes" id="UP000219327">
    <property type="component" value="Unassembled WGS sequence"/>
</dbReference>
<accession>A0A2A5WV89</accession>
<sequence>MKDVAGKVAFITGGASGLGLAMARSLSGAGMKVVIADIEDSALAAVDDEFSDSNTDVLTIKIDVTDRDSMSDAANKTIEAFGKVHVLCNNAGVFVGGNVSDMTYKDWDWVMNVNVQGVINGMVTFVDLIKSHGEGGHIVNTASIAGHIGIAGLSVYNMSKFAVQGLSEAMRPDLAQFNIGTSVLCPGVVATNIFNAERNRPDDLKKESTQSRQSGTGSSAAEGRGIGSMMDNILQPSVIGDMVLDAIVNDVFYIFSHPSFKERVGARGEEIAAAFDRWENFRNEHNI</sequence>
<feature type="region of interest" description="Disordered" evidence="5">
    <location>
        <begin position="199"/>
        <end position="226"/>
    </location>
</feature>
<dbReference type="CDD" id="cd05233">
    <property type="entry name" value="SDR_c"/>
    <property type="match status" value="1"/>
</dbReference>
<dbReference type="PANTHER" id="PTHR43391">
    <property type="entry name" value="RETINOL DEHYDROGENASE-RELATED"/>
    <property type="match status" value="1"/>
</dbReference>
<dbReference type="Gene3D" id="3.40.50.720">
    <property type="entry name" value="NAD(P)-binding Rossmann-like Domain"/>
    <property type="match status" value="1"/>
</dbReference>
<dbReference type="PRINTS" id="PR00081">
    <property type="entry name" value="GDHRDH"/>
</dbReference>
<name>A0A2A5WV89_9GAMM</name>
<dbReference type="Pfam" id="PF00106">
    <property type="entry name" value="adh_short"/>
    <property type="match status" value="1"/>
</dbReference>
<dbReference type="PANTHER" id="PTHR43391:SF14">
    <property type="entry name" value="DEHYDROGENASE_REDUCTASE SDR FAMILY PROTEIN 7-LIKE"/>
    <property type="match status" value="1"/>
</dbReference>
<evidence type="ECO:0000256" key="4">
    <source>
        <dbReference type="RuleBase" id="RU000363"/>
    </source>
</evidence>
<dbReference type="InterPro" id="IPR020904">
    <property type="entry name" value="Sc_DH/Rdtase_CS"/>
</dbReference>
<dbReference type="SMART" id="SM00822">
    <property type="entry name" value="PKS_KR"/>
    <property type="match status" value="1"/>
</dbReference>
<dbReference type="AlphaFoldDB" id="A0A2A5WV89"/>
<evidence type="ECO:0000256" key="3">
    <source>
        <dbReference type="ARBA" id="ARBA00023002"/>
    </source>
</evidence>
<gene>
    <name evidence="7" type="ORF">CNE99_03685</name>
</gene>
<protein>
    <submittedName>
        <fullName evidence="7">Short-chain dehydrogenase</fullName>
    </submittedName>
</protein>
<dbReference type="InterPro" id="IPR002347">
    <property type="entry name" value="SDR_fam"/>
</dbReference>
<dbReference type="PRINTS" id="PR00080">
    <property type="entry name" value="SDRFAMILY"/>
</dbReference>
<keyword evidence="3" id="KW-0560">Oxidoreductase</keyword>
<feature type="compositionally biased region" description="Low complexity" evidence="5">
    <location>
        <begin position="210"/>
        <end position="221"/>
    </location>
</feature>
<keyword evidence="2" id="KW-0521">NADP</keyword>
<dbReference type="PROSITE" id="PS00061">
    <property type="entry name" value="ADH_SHORT"/>
    <property type="match status" value="1"/>
</dbReference>
<dbReference type="InterPro" id="IPR057326">
    <property type="entry name" value="KR_dom"/>
</dbReference>
<evidence type="ECO:0000256" key="1">
    <source>
        <dbReference type="ARBA" id="ARBA00006484"/>
    </source>
</evidence>
<dbReference type="SUPFAM" id="SSF51735">
    <property type="entry name" value="NAD(P)-binding Rossmann-fold domains"/>
    <property type="match status" value="1"/>
</dbReference>
<comment type="similarity">
    <text evidence="1 4">Belongs to the short-chain dehydrogenases/reductases (SDR) family.</text>
</comment>
<dbReference type="EMBL" id="NTKD01000012">
    <property type="protein sequence ID" value="PDH40412.1"/>
    <property type="molecule type" value="Genomic_DNA"/>
</dbReference>
<evidence type="ECO:0000313" key="7">
    <source>
        <dbReference type="EMBL" id="PDH40412.1"/>
    </source>
</evidence>
<evidence type="ECO:0000256" key="5">
    <source>
        <dbReference type="SAM" id="MobiDB-lite"/>
    </source>
</evidence>
<dbReference type="GO" id="GO:0016491">
    <property type="term" value="F:oxidoreductase activity"/>
    <property type="evidence" value="ECO:0007669"/>
    <property type="project" value="UniProtKB-KW"/>
</dbReference>
<dbReference type="InterPro" id="IPR036291">
    <property type="entry name" value="NAD(P)-bd_dom_sf"/>
</dbReference>
<evidence type="ECO:0000259" key="6">
    <source>
        <dbReference type="SMART" id="SM00822"/>
    </source>
</evidence>
<organism evidence="7 8">
    <name type="scientific">OM182 bacterium MED-G24</name>
    <dbReference type="NCBI Taxonomy" id="1986255"/>
    <lineage>
        <taxon>Bacteria</taxon>
        <taxon>Pseudomonadati</taxon>
        <taxon>Pseudomonadota</taxon>
        <taxon>Gammaproteobacteria</taxon>
        <taxon>OMG group</taxon>
        <taxon>OM182 clade</taxon>
    </lineage>
</organism>
<dbReference type="FunFam" id="3.40.50.720:FF:000084">
    <property type="entry name" value="Short-chain dehydrogenase reductase"/>
    <property type="match status" value="1"/>
</dbReference>